<dbReference type="KEGG" id="kfl:Kfla_6846"/>
<dbReference type="Gene3D" id="2.30.110.10">
    <property type="entry name" value="Electron Transport, Fmn-binding Protein, Chain A"/>
    <property type="match status" value="1"/>
</dbReference>
<dbReference type="InterPro" id="IPR012349">
    <property type="entry name" value="Split_barrel_FMN-bd"/>
</dbReference>
<name>D2Q2E1_KRIFD</name>
<gene>
    <name evidence="2" type="ordered locus">Kfla_6846</name>
</gene>
<feature type="domain" description="Flavin reductase like" evidence="1">
    <location>
        <begin position="32"/>
        <end position="180"/>
    </location>
</feature>
<reference evidence="2 3" key="2">
    <citation type="journal article" date="2010" name="Stand. Genomic Sci.">
        <title>Complete genome sequence of Kribbella flavida type strain (IFO 14399).</title>
        <authorList>
            <person name="Pukall R."/>
            <person name="Lapidus A."/>
            <person name="Glavina Del Rio T."/>
            <person name="Copeland A."/>
            <person name="Tice H."/>
            <person name="Cheng J.-F."/>
            <person name="Lucas S."/>
            <person name="Chen F."/>
            <person name="Nolan M."/>
            <person name="LaButti K."/>
            <person name="Pati A."/>
            <person name="Ivanova N."/>
            <person name="Mavrommatis K."/>
            <person name="Mikhailova N."/>
            <person name="Pitluck S."/>
            <person name="Bruce D."/>
            <person name="Goodwin L."/>
            <person name="Land M."/>
            <person name="Hauser L."/>
            <person name="Chang Y.-J."/>
            <person name="Jeffries C.D."/>
            <person name="Chen A."/>
            <person name="Palaniappan K."/>
            <person name="Chain P."/>
            <person name="Rohde M."/>
            <person name="Goeker M."/>
            <person name="Bristow J."/>
            <person name="Eisen J.A."/>
            <person name="Markowitz V."/>
            <person name="Hugenholtz P."/>
            <person name="Kyrpides N.C."/>
            <person name="Klenk H.-P."/>
            <person name="Brettin T."/>
        </authorList>
    </citation>
    <scope>NUCLEOTIDE SEQUENCE [LARGE SCALE GENOMIC DNA]</scope>
    <source>
        <strain evidence="3">DSM 17836 / JCM 10339 / NBRC 14399</strain>
    </source>
</reference>
<evidence type="ECO:0000259" key="1">
    <source>
        <dbReference type="SMART" id="SM00903"/>
    </source>
</evidence>
<organism evidence="2 3">
    <name type="scientific">Kribbella flavida (strain DSM 17836 / JCM 10339 / NBRC 14399)</name>
    <dbReference type="NCBI Taxonomy" id="479435"/>
    <lineage>
        <taxon>Bacteria</taxon>
        <taxon>Bacillati</taxon>
        <taxon>Actinomycetota</taxon>
        <taxon>Actinomycetes</taxon>
        <taxon>Propionibacteriales</taxon>
        <taxon>Kribbellaceae</taxon>
        <taxon>Kribbella</taxon>
    </lineage>
</organism>
<dbReference type="AlphaFoldDB" id="D2Q2E1"/>
<dbReference type="EMBL" id="CP001736">
    <property type="protein sequence ID" value="ADB35837.1"/>
    <property type="molecule type" value="Genomic_DNA"/>
</dbReference>
<keyword evidence="3" id="KW-1185">Reference proteome</keyword>
<dbReference type="InterPro" id="IPR002563">
    <property type="entry name" value="Flavin_Rdtase-like_dom"/>
</dbReference>
<dbReference type="HOGENOM" id="CLU_091356_0_0_11"/>
<protein>
    <submittedName>
        <fullName evidence="2">Flavin reductase domain protein FMN-binding protein</fullName>
    </submittedName>
</protein>
<accession>D2Q2E1</accession>
<proteinExistence type="predicted"/>
<evidence type="ECO:0000313" key="2">
    <source>
        <dbReference type="EMBL" id="ADB35837.1"/>
    </source>
</evidence>
<dbReference type="SMART" id="SM00903">
    <property type="entry name" value="Flavin_Reduct"/>
    <property type="match status" value="1"/>
</dbReference>
<dbReference type="Proteomes" id="UP000007967">
    <property type="component" value="Chromosome"/>
</dbReference>
<dbReference type="SUPFAM" id="SSF50475">
    <property type="entry name" value="FMN-binding split barrel"/>
    <property type="match status" value="1"/>
</dbReference>
<dbReference type="STRING" id="479435.Kfla_6846"/>
<sequence length="184" mass="19748">MSRPSYGDGMSIHGEHPFLPAEADRSPVRRFRGRLASPVSLWTAQYAGKRAGLTVSSVLVADGEPGYLLGLLDPDSDLCEMLLKAKTAAVTLLGEPHRQLADAFGYVAPAPGGPFRLSEWTDTEWGPVPAGVTAWAGGRLTSGEPREIGWAVQVQLEIEHVELLADDVAPVVHRRGRYAVVAPD</sequence>
<dbReference type="GO" id="GO:0010181">
    <property type="term" value="F:FMN binding"/>
    <property type="evidence" value="ECO:0007669"/>
    <property type="project" value="InterPro"/>
</dbReference>
<dbReference type="Pfam" id="PF01613">
    <property type="entry name" value="Flavin_Reduct"/>
    <property type="match status" value="1"/>
</dbReference>
<dbReference type="GO" id="GO:0016646">
    <property type="term" value="F:oxidoreductase activity, acting on the CH-NH group of donors, NAD or NADP as acceptor"/>
    <property type="evidence" value="ECO:0007669"/>
    <property type="project" value="UniProtKB-ARBA"/>
</dbReference>
<dbReference type="eggNOG" id="COG1853">
    <property type="taxonomic scope" value="Bacteria"/>
</dbReference>
<evidence type="ECO:0000313" key="3">
    <source>
        <dbReference type="Proteomes" id="UP000007967"/>
    </source>
</evidence>
<reference evidence="3" key="1">
    <citation type="submission" date="2009-09" db="EMBL/GenBank/DDBJ databases">
        <title>The complete genome of Kribbella flavida DSM 17836.</title>
        <authorList>
            <consortium name="US DOE Joint Genome Institute (JGI-PGF)"/>
            <person name="Lucas S."/>
            <person name="Copeland A."/>
            <person name="Lapidus A."/>
            <person name="Glavina del Rio T."/>
            <person name="Dalin E."/>
            <person name="Tice H."/>
            <person name="Bruce D."/>
            <person name="Goodwin L."/>
            <person name="Pitluck S."/>
            <person name="Kyrpides N."/>
            <person name="Mavromatis K."/>
            <person name="Ivanova N."/>
            <person name="Saunders E."/>
            <person name="Brettin T."/>
            <person name="Detter J.C."/>
            <person name="Han C."/>
            <person name="Larimer F."/>
            <person name="Land M."/>
            <person name="Hauser L."/>
            <person name="Markowitz V."/>
            <person name="Cheng J.-F."/>
            <person name="Hugenholtz P."/>
            <person name="Woyke T."/>
            <person name="Wu D."/>
            <person name="Pukall R."/>
            <person name="Klenk H.-P."/>
            <person name="Eisen J.A."/>
        </authorList>
    </citation>
    <scope>NUCLEOTIDE SEQUENCE [LARGE SCALE GENOMIC DNA]</scope>
    <source>
        <strain evidence="3">DSM 17836 / JCM 10339 / NBRC 14399</strain>
    </source>
</reference>